<dbReference type="Gene3D" id="3.30.530.20">
    <property type="match status" value="1"/>
</dbReference>
<evidence type="ECO:0000313" key="1">
    <source>
        <dbReference type="EMBL" id="MBM7417053.1"/>
    </source>
</evidence>
<dbReference type="Proteomes" id="UP000703038">
    <property type="component" value="Unassembled WGS sequence"/>
</dbReference>
<reference evidence="1 2" key="1">
    <citation type="submission" date="2021-01" db="EMBL/GenBank/DDBJ databases">
        <title>Genomics of switchgrass bacterial isolates.</title>
        <authorList>
            <person name="Shade A."/>
        </authorList>
    </citation>
    <scope>NUCLEOTIDE SEQUENCE [LARGE SCALE GENOMIC DNA]</scope>
    <source>
        <strain evidence="1 2">PvP111</strain>
    </source>
</reference>
<name>A0ABS2KYN9_9NOCA</name>
<proteinExistence type="predicted"/>
<dbReference type="RefSeq" id="WP_204869720.1">
    <property type="nucleotide sequence ID" value="NZ_JAFBBK010000001.1"/>
</dbReference>
<protein>
    <recommendedName>
        <fullName evidence="3">Polyketide cyclase</fullName>
    </recommendedName>
</protein>
<evidence type="ECO:0008006" key="3">
    <source>
        <dbReference type="Google" id="ProtNLM"/>
    </source>
</evidence>
<comment type="caution">
    <text evidence="1">The sequence shown here is derived from an EMBL/GenBank/DDBJ whole genome shotgun (WGS) entry which is preliminary data.</text>
</comment>
<organism evidence="1 2">
    <name type="scientific">Rhodococcoides corynebacterioides</name>
    <dbReference type="NCBI Taxonomy" id="53972"/>
    <lineage>
        <taxon>Bacteria</taxon>
        <taxon>Bacillati</taxon>
        <taxon>Actinomycetota</taxon>
        <taxon>Actinomycetes</taxon>
        <taxon>Mycobacteriales</taxon>
        <taxon>Nocardiaceae</taxon>
        <taxon>Rhodococcoides</taxon>
    </lineage>
</organism>
<keyword evidence="2" id="KW-1185">Reference proteome</keyword>
<dbReference type="InterPro" id="IPR023393">
    <property type="entry name" value="START-like_dom_sf"/>
</dbReference>
<accession>A0ABS2KYN9</accession>
<dbReference type="EMBL" id="JAFBBK010000001">
    <property type="protein sequence ID" value="MBM7417053.1"/>
    <property type="molecule type" value="Genomic_DNA"/>
</dbReference>
<evidence type="ECO:0000313" key="2">
    <source>
        <dbReference type="Proteomes" id="UP000703038"/>
    </source>
</evidence>
<sequence length="171" mass="19058">MTDERLEFQRVMPLPAADIFDVLCDPDGHVAIDGSGMLMSADGAPVTSAGDTFVVHMDREALGDLPMGTYDVEVTIATFERDRDISWTIVGTVRPPIGHRYGYRLAPHSFEDGTEGTLVTSYYDWSDIHPDWRERDIFPVVSGSSLRATLGILERTVRRGYPRPLRVSDTV</sequence>
<gene>
    <name evidence="1" type="ORF">JOE42_003786</name>
</gene>
<dbReference type="SUPFAM" id="SSF55961">
    <property type="entry name" value="Bet v1-like"/>
    <property type="match status" value="1"/>
</dbReference>